<dbReference type="Proteomes" id="UP000005699">
    <property type="component" value="Unassembled WGS sequence"/>
</dbReference>
<protein>
    <submittedName>
        <fullName evidence="1">Uncharacterized protein</fullName>
    </submittedName>
</protein>
<dbReference type="AlphaFoldDB" id="E8JM47"/>
<evidence type="ECO:0000313" key="2">
    <source>
        <dbReference type="Proteomes" id="UP000005699"/>
    </source>
</evidence>
<dbReference type="EMBL" id="AEVB01000004">
    <property type="protein sequence ID" value="EFW89727.1"/>
    <property type="molecule type" value="Genomic_DNA"/>
</dbReference>
<proteinExistence type="predicted"/>
<sequence>MTFANLVVGYSLCRQLMVIRQESDVKIDVYAFGKNVKKS</sequence>
<comment type="caution">
    <text evidence="1">The sequence shown here is derived from an EMBL/GenBank/DDBJ whole genome shotgun (WGS) entry which is preliminary data.</text>
</comment>
<evidence type="ECO:0000313" key="1">
    <source>
        <dbReference type="EMBL" id="EFW89727.1"/>
    </source>
</evidence>
<gene>
    <name evidence="1" type="ORF">HMPREF0819_0070</name>
</gene>
<organism evidence="1 2">
    <name type="scientific">Streptococcus equinus ATCC 9812</name>
    <dbReference type="NCBI Taxonomy" id="525379"/>
    <lineage>
        <taxon>Bacteria</taxon>
        <taxon>Bacillati</taxon>
        <taxon>Bacillota</taxon>
        <taxon>Bacilli</taxon>
        <taxon>Lactobacillales</taxon>
        <taxon>Streptococcaceae</taxon>
        <taxon>Streptococcus</taxon>
    </lineage>
</organism>
<accession>E8JM47</accession>
<dbReference type="HOGENOM" id="CLU_3317640_0_0_9"/>
<name>E8JM47_STREI</name>
<reference evidence="1 2" key="1">
    <citation type="submission" date="2010-12" db="EMBL/GenBank/DDBJ databases">
        <authorList>
            <person name="Muzny D."/>
            <person name="Qin X."/>
            <person name="Deng J."/>
            <person name="Jiang H."/>
            <person name="Liu Y."/>
            <person name="Qu J."/>
            <person name="Song X.-Z."/>
            <person name="Zhang L."/>
            <person name="Thornton R."/>
            <person name="Coyle M."/>
            <person name="Francisco L."/>
            <person name="Jackson L."/>
            <person name="Javaid M."/>
            <person name="Korchina V."/>
            <person name="Kovar C."/>
            <person name="Mata R."/>
            <person name="Mathew T."/>
            <person name="Ngo R."/>
            <person name="Nguyen L."/>
            <person name="Nguyen N."/>
            <person name="Okwuonu G."/>
            <person name="Ongeri F."/>
            <person name="Pham C."/>
            <person name="Simmons D."/>
            <person name="Wilczek-Boney K."/>
            <person name="Hale W."/>
            <person name="Jakkamsetti A."/>
            <person name="Pham P."/>
            <person name="Ruth R."/>
            <person name="San Lucas F."/>
            <person name="Warren J."/>
            <person name="Zhang J."/>
            <person name="Zhao Z."/>
            <person name="Zhou C."/>
            <person name="Zhu D."/>
            <person name="Lee S."/>
            <person name="Bess C."/>
            <person name="Blankenburg K."/>
            <person name="Forbes L."/>
            <person name="Fu Q."/>
            <person name="Gubbala S."/>
            <person name="Hirani K."/>
            <person name="Jayaseelan J.C."/>
            <person name="Lara F."/>
            <person name="Munidasa M."/>
            <person name="Palculict T."/>
            <person name="Patil S."/>
            <person name="Pu L.-L."/>
            <person name="Saada N."/>
            <person name="Tang L."/>
            <person name="Weissenberger G."/>
            <person name="Zhu Y."/>
            <person name="Hemphill L."/>
            <person name="Shang Y."/>
            <person name="Youmans B."/>
            <person name="Ayvaz T."/>
            <person name="Ross M."/>
            <person name="Santibanez J."/>
            <person name="Aqrawi P."/>
            <person name="Gross S."/>
            <person name="Joshi V."/>
            <person name="Fowler G."/>
            <person name="Nazareth L."/>
            <person name="Reid J."/>
            <person name="Worley K."/>
            <person name="Petrosino J."/>
            <person name="Highlander S."/>
            <person name="Gibbs R."/>
        </authorList>
    </citation>
    <scope>NUCLEOTIDE SEQUENCE [LARGE SCALE GENOMIC DNA]</scope>
    <source>
        <strain evidence="1 2">ATCC 9812</strain>
    </source>
</reference>